<evidence type="ECO:0000313" key="3">
    <source>
        <dbReference type="Proteomes" id="UP000053669"/>
    </source>
</evidence>
<sequence length="325" mass="35203">MIPAPPPKVVTRHRDGQIHAYVVDSSARGTLEPTAIFQPRAGDEVVESAVRHDLDQVVYTTLNGVICLTRAGDLVWSSQFEPHSDVRHGHRPGCALSLDGRTVWVYRPDAMAGRGGGDEWVVHDAENGVILARRELATVGHGASHHVHPADGSVYLDIGEGQDGSVIIRGTGAIDSQPEFVTYPWSDRCLIDLAPSGQQFMTVDHDQADVTFHDHPNGNVLFTLPVEAFGYDPEECFVEWSGGYLTDDTAVVTLGGESQDEEEWFRHHLIDVRTGTLSGEFAVEVSNPYELVPLGDGSWLTDGPGGHPVRWPGAPKPPAPPHPAG</sequence>
<protein>
    <submittedName>
        <fullName evidence="2">Uncharacterized protein</fullName>
    </submittedName>
</protein>
<proteinExistence type="predicted"/>
<dbReference type="SUPFAM" id="SSF50998">
    <property type="entry name" value="Quinoprotein alcohol dehydrogenase-like"/>
    <property type="match status" value="1"/>
</dbReference>
<evidence type="ECO:0000256" key="1">
    <source>
        <dbReference type="SAM" id="MobiDB-lite"/>
    </source>
</evidence>
<dbReference type="Proteomes" id="UP000053669">
    <property type="component" value="Unassembled WGS sequence"/>
</dbReference>
<feature type="region of interest" description="Disordered" evidence="1">
    <location>
        <begin position="300"/>
        <end position="325"/>
    </location>
</feature>
<gene>
    <name evidence="2" type="ORF">AQJ46_13295</name>
</gene>
<dbReference type="RefSeq" id="WP_059205745.1">
    <property type="nucleotide sequence ID" value="NZ_KQ948658.1"/>
</dbReference>
<evidence type="ECO:0000313" key="2">
    <source>
        <dbReference type="EMBL" id="KUN72424.1"/>
    </source>
</evidence>
<comment type="caution">
    <text evidence="2">The sequence shown here is derived from an EMBL/GenBank/DDBJ whole genome shotgun (WGS) entry which is preliminary data.</text>
</comment>
<feature type="compositionally biased region" description="Pro residues" evidence="1">
    <location>
        <begin position="314"/>
        <end position="325"/>
    </location>
</feature>
<accession>A0A101SEE5</accession>
<dbReference type="InterPro" id="IPR011047">
    <property type="entry name" value="Quinoprotein_ADH-like_sf"/>
</dbReference>
<organism evidence="2 3">
    <name type="scientific">Streptomyces canus</name>
    <dbReference type="NCBI Taxonomy" id="58343"/>
    <lineage>
        <taxon>Bacteria</taxon>
        <taxon>Bacillati</taxon>
        <taxon>Actinomycetota</taxon>
        <taxon>Actinomycetes</taxon>
        <taxon>Kitasatosporales</taxon>
        <taxon>Streptomycetaceae</taxon>
        <taxon>Streptomyces</taxon>
        <taxon>Streptomyces aurantiacus group</taxon>
    </lineage>
</organism>
<dbReference type="AlphaFoldDB" id="A0A101SEE5"/>
<dbReference type="EMBL" id="LMWU01000013">
    <property type="protein sequence ID" value="KUN72424.1"/>
    <property type="molecule type" value="Genomic_DNA"/>
</dbReference>
<reference evidence="2 3" key="1">
    <citation type="submission" date="2015-10" db="EMBL/GenBank/DDBJ databases">
        <title>Draft genome sequence of Streptomyces canus DSM 40017, type strain for the species Streptomyces canus.</title>
        <authorList>
            <person name="Ruckert C."/>
            <person name="Winkler A."/>
            <person name="Kalinowski J."/>
            <person name="Kampfer P."/>
            <person name="Glaeser S."/>
        </authorList>
    </citation>
    <scope>NUCLEOTIDE SEQUENCE [LARGE SCALE GENOMIC DNA]</scope>
    <source>
        <strain evidence="2 3">DSM 40017</strain>
    </source>
</reference>
<name>A0A101SEE5_9ACTN</name>